<reference evidence="2 3" key="2">
    <citation type="submission" date="2018-11" db="EMBL/GenBank/DDBJ databases">
        <authorList>
            <consortium name="Pathogen Informatics"/>
        </authorList>
    </citation>
    <scope>NUCLEOTIDE SEQUENCE [LARGE SCALE GENOMIC DNA]</scope>
    <source>
        <strain evidence="2">Dakar</strain>
        <strain evidence="3">Dakar, Senegal</strain>
    </source>
</reference>
<dbReference type="AlphaFoldDB" id="A0A183JF11"/>
<evidence type="ECO:0000313" key="4">
    <source>
        <dbReference type="WBParaSite" id="SCUD_0000127401-mRNA-1"/>
    </source>
</evidence>
<evidence type="ECO:0000313" key="2">
    <source>
        <dbReference type="EMBL" id="VDO66621.1"/>
    </source>
</evidence>
<dbReference type="Proteomes" id="UP000279833">
    <property type="component" value="Unassembled WGS sequence"/>
</dbReference>
<keyword evidence="1" id="KW-0472">Membrane</keyword>
<keyword evidence="3" id="KW-1185">Reference proteome</keyword>
<accession>A0A183JF11</accession>
<feature type="transmembrane region" description="Helical" evidence="1">
    <location>
        <begin position="21"/>
        <end position="41"/>
    </location>
</feature>
<reference evidence="4" key="1">
    <citation type="submission" date="2016-06" db="UniProtKB">
        <authorList>
            <consortium name="WormBaseParasite"/>
        </authorList>
    </citation>
    <scope>IDENTIFICATION</scope>
</reference>
<sequence>MQAIKQEISKYMLRKDNIILVRKYSIVLMISSSIMVVIQYLKTNMRNIILRNLLFILVLNQ</sequence>
<keyword evidence="1" id="KW-0812">Transmembrane</keyword>
<evidence type="ECO:0000313" key="3">
    <source>
        <dbReference type="Proteomes" id="UP000279833"/>
    </source>
</evidence>
<proteinExistence type="predicted"/>
<dbReference type="WBParaSite" id="SCUD_0000127401-mRNA-1">
    <property type="protein sequence ID" value="SCUD_0000127401-mRNA-1"/>
    <property type="gene ID" value="SCUD_0000127401"/>
</dbReference>
<name>A0A183JF11_9TREM</name>
<keyword evidence="1" id="KW-1133">Transmembrane helix</keyword>
<evidence type="ECO:0000256" key="1">
    <source>
        <dbReference type="SAM" id="Phobius"/>
    </source>
</evidence>
<organism evidence="4">
    <name type="scientific">Schistosoma curassoni</name>
    <dbReference type="NCBI Taxonomy" id="6186"/>
    <lineage>
        <taxon>Eukaryota</taxon>
        <taxon>Metazoa</taxon>
        <taxon>Spiralia</taxon>
        <taxon>Lophotrochozoa</taxon>
        <taxon>Platyhelminthes</taxon>
        <taxon>Trematoda</taxon>
        <taxon>Digenea</taxon>
        <taxon>Strigeidida</taxon>
        <taxon>Schistosomatoidea</taxon>
        <taxon>Schistosomatidae</taxon>
        <taxon>Schistosoma</taxon>
    </lineage>
</organism>
<dbReference type="EMBL" id="UZAK01000994">
    <property type="protein sequence ID" value="VDO66621.1"/>
    <property type="molecule type" value="Genomic_DNA"/>
</dbReference>
<gene>
    <name evidence="2" type="ORF">SCUD_LOCUS1275</name>
</gene>
<protein>
    <submittedName>
        <fullName evidence="4">ABC transporter permease</fullName>
    </submittedName>
</protein>